<dbReference type="AlphaFoldDB" id="A0A0D6ERR4"/>
<reference evidence="3" key="1">
    <citation type="submission" date="2015-02" db="EMBL/GenBank/DDBJ databases">
        <authorList>
            <person name="Gon?alves P."/>
        </authorList>
    </citation>
    <scope>NUCLEOTIDE SEQUENCE [LARGE SCALE GENOMIC DNA]</scope>
</reference>
<dbReference type="OrthoDB" id="2588793at2759"/>
<feature type="region of interest" description="Disordered" evidence="1">
    <location>
        <begin position="1"/>
        <end position="29"/>
    </location>
</feature>
<dbReference type="Proteomes" id="UP000243876">
    <property type="component" value="Unassembled WGS sequence"/>
</dbReference>
<feature type="region of interest" description="Disordered" evidence="1">
    <location>
        <begin position="93"/>
        <end position="112"/>
    </location>
</feature>
<name>A0A0D6ERR4_SPOSA</name>
<evidence type="ECO:0000313" key="2">
    <source>
        <dbReference type="EMBL" id="CEQ42486.1"/>
    </source>
</evidence>
<proteinExistence type="predicted"/>
<evidence type="ECO:0000313" key="3">
    <source>
        <dbReference type="Proteomes" id="UP000243876"/>
    </source>
</evidence>
<dbReference type="EMBL" id="CENE01000027">
    <property type="protein sequence ID" value="CEQ42486.1"/>
    <property type="molecule type" value="Genomic_DNA"/>
</dbReference>
<accession>A0A0D6ERR4</accession>
<protein>
    <submittedName>
        <fullName evidence="2">SPOSA6832_04288-mRNA-1:cds</fullName>
    </submittedName>
</protein>
<evidence type="ECO:0000256" key="1">
    <source>
        <dbReference type="SAM" id="MobiDB-lite"/>
    </source>
</evidence>
<sequence>MGADSPALPTSTSYSRLDPSGHDLPYRPRRSPSNLAWTAALRRPAVFLPTLAFCLVVALTLHRTGISDGSAPSATSVSEASLRSTLHDSLDRIPDWRSGVEGTGRPRSEDDAEWLCNPFDQNGRLSVHLDDPTQNVWTPFDSRCPPSNLMASLYRPPGDTSRLIPPESTDRSFLPWFQNRTVVLHGDSIDRFHLQDFCEFVGGRLELLTPDHPACPPMWKMPGGDHARRDKERVWEERPREGWELTNPWVCDVEEYGATLVNVFTWGLEGAEAFFETERWYYPPATWIDRLDHITLPLLPLLAKHLNRPQIAHPDLVILNSGFWDLRKYTEEDFVSSGFPTRPYPEDSPIPYTNLSPAREQTWEREARKAIKHAAQSFRGKEGNARDGPVLVWRSLHHPPRHNYAPFPRVFALDSLARKVVSDLRLSSPSSRAPSAPLSPLAEQREAEDLNLAARLRIDESGRLMLGQEHLFRDLLHPLPVPGSWLWGNVMLYE</sequence>
<organism evidence="2 3">
    <name type="scientific">Sporidiobolus salmonicolor</name>
    <name type="common">Yeast-like fungus</name>
    <name type="synonym">Sporobolomyces salmonicolor</name>
    <dbReference type="NCBI Taxonomy" id="5005"/>
    <lineage>
        <taxon>Eukaryota</taxon>
        <taxon>Fungi</taxon>
        <taxon>Dikarya</taxon>
        <taxon>Basidiomycota</taxon>
        <taxon>Pucciniomycotina</taxon>
        <taxon>Microbotryomycetes</taxon>
        <taxon>Sporidiobolales</taxon>
        <taxon>Sporidiobolaceae</taxon>
        <taxon>Sporobolomyces</taxon>
    </lineage>
</organism>
<keyword evidence="3" id="KW-1185">Reference proteome</keyword>
<gene>
    <name evidence="2" type="primary">SPOSA6832_04288</name>
</gene>